<reference evidence="1 2" key="1">
    <citation type="submission" date="2021-02" db="EMBL/GenBank/DDBJ databases">
        <authorList>
            <person name="Jung H.S."/>
            <person name="Chun B.H."/>
            <person name="Jeon C.O."/>
        </authorList>
    </citation>
    <scope>NUCLEOTIDE SEQUENCE [LARGE SCALE GENOMIC DNA]</scope>
    <source>
        <strain evidence="1 2">LMG 25203</strain>
    </source>
</reference>
<comment type="caution">
    <text evidence="1">The sequence shown here is derived from an EMBL/GenBank/DDBJ whole genome shotgun (WGS) entry which is preliminary data.</text>
</comment>
<gene>
    <name evidence="1" type="ORF">H9X54_016600</name>
</gene>
<dbReference type="Proteomes" id="UP000759529">
    <property type="component" value="Unassembled WGS sequence"/>
</dbReference>
<keyword evidence="2" id="KW-1185">Reference proteome</keyword>
<sequence>MKTKIEIERRVYSNLVKTVIQTKKLLTELSNRPEFNKEWMSISDVEVEFGLSRKIIDGFRRKGLNTNQKTRNGKILIRRSELEKFLTKK</sequence>
<dbReference type="RefSeq" id="WP_187656019.1">
    <property type="nucleotide sequence ID" value="NZ_JACSOD020000509.1"/>
</dbReference>
<accession>A0ABS2D123</accession>
<protein>
    <recommendedName>
        <fullName evidence="3">Helix-turn-helix domain-containing protein</fullName>
    </recommendedName>
</protein>
<evidence type="ECO:0000313" key="1">
    <source>
        <dbReference type="EMBL" id="MBM6500913.1"/>
    </source>
</evidence>
<proteinExistence type="predicted"/>
<evidence type="ECO:0000313" key="2">
    <source>
        <dbReference type="Proteomes" id="UP000759529"/>
    </source>
</evidence>
<organism evidence="1 2">
    <name type="scientific">Flavobacterium macrobrachii</name>
    <dbReference type="NCBI Taxonomy" id="591204"/>
    <lineage>
        <taxon>Bacteria</taxon>
        <taxon>Pseudomonadati</taxon>
        <taxon>Bacteroidota</taxon>
        <taxon>Flavobacteriia</taxon>
        <taxon>Flavobacteriales</taxon>
        <taxon>Flavobacteriaceae</taxon>
        <taxon>Flavobacterium</taxon>
    </lineage>
</organism>
<name>A0ABS2D123_9FLAO</name>
<dbReference type="EMBL" id="JACSOD020000509">
    <property type="protein sequence ID" value="MBM6500913.1"/>
    <property type="molecule type" value="Genomic_DNA"/>
</dbReference>
<evidence type="ECO:0008006" key="3">
    <source>
        <dbReference type="Google" id="ProtNLM"/>
    </source>
</evidence>